<accession>A0AA86N3Y7</accession>
<reference evidence="2 3" key="2">
    <citation type="submission" date="2024-07" db="EMBL/GenBank/DDBJ databases">
        <authorList>
            <person name="Akdeniz Z."/>
        </authorList>
    </citation>
    <scope>NUCLEOTIDE SEQUENCE [LARGE SCALE GENOMIC DNA]</scope>
</reference>
<proteinExistence type="predicted"/>
<dbReference type="AlphaFoldDB" id="A0AA86N3Y7"/>
<organism evidence="1">
    <name type="scientific">Hexamita inflata</name>
    <dbReference type="NCBI Taxonomy" id="28002"/>
    <lineage>
        <taxon>Eukaryota</taxon>
        <taxon>Metamonada</taxon>
        <taxon>Diplomonadida</taxon>
        <taxon>Hexamitidae</taxon>
        <taxon>Hexamitinae</taxon>
        <taxon>Hexamita</taxon>
    </lineage>
</organism>
<reference evidence="1" key="1">
    <citation type="submission" date="2023-06" db="EMBL/GenBank/DDBJ databases">
        <authorList>
            <person name="Kurt Z."/>
        </authorList>
    </citation>
    <scope>NUCLEOTIDE SEQUENCE</scope>
</reference>
<dbReference type="EMBL" id="CATOUU010000003">
    <property type="protein sequence ID" value="CAI9912547.1"/>
    <property type="molecule type" value="Genomic_DNA"/>
</dbReference>
<gene>
    <name evidence="2" type="ORF">HINF_LOCUS15642</name>
    <name evidence="1" type="ORF">HINF_LOCUS192</name>
</gene>
<keyword evidence="3" id="KW-1185">Reference proteome</keyword>
<sequence length="165" mass="18812">MAHNKEQFTLAAIKALQLQHLDLKDAHRCQLAVVEALKQAPKPRLWEEIARHTGKDAGVVKKYFQLVYSNADGTPQNSVRASGTTQEGIQVQKVLLEPQAFEYPLVEKAVARRSQQVSLVELKMVKQLFAAYRHQSPAEMTKVVDSCLGFRRQIQEYQMLLQRIQ</sequence>
<dbReference type="EMBL" id="CAXDID020000038">
    <property type="protein sequence ID" value="CAL5998255.1"/>
    <property type="molecule type" value="Genomic_DNA"/>
</dbReference>
<name>A0AA86N3Y7_9EUKA</name>
<evidence type="ECO:0000313" key="1">
    <source>
        <dbReference type="EMBL" id="CAI9912547.1"/>
    </source>
</evidence>
<dbReference type="Proteomes" id="UP001642409">
    <property type="component" value="Unassembled WGS sequence"/>
</dbReference>
<evidence type="ECO:0000313" key="2">
    <source>
        <dbReference type="EMBL" id="CAL5998255.1"/>
    </source>
</evidence>
<comment type="caution">
    <text evidence="1">The sequence shown here is derived from an EMBL/GenBank/DDBJ whole genome shotgun (WGS) entry which is preliminary data.</text>
</comment>
<evidence type="ECO:0000313" key="3">
    <source>
        <dbReference type="Proteomes" id="UP001642409"/>
    </source>
</evidence>
<protein>
    <submittedName>
        <fullName evidence="2">Hypothetical_protein</fullName>
    </submittedName>
</protein>